<sequence>MATLGLSKVFILDKYFTELQKFWETEKKLQVCLGRAPQNRLQEQPPGDGEQKSMGFWSCPINRTKPRVMPLQSVIEREAEKSNASRLGALLAAAPTSLKGMGAHGGTTWGTSRNYLVAYVLCVFDECAWN</sequence>
<name>A0A182JK63_ANOAO</name>
<reference evidence="1" key="1">
    <citation type="submission" date="2022-08" db="UniProtKB">
        <authorList>
            <consortium name="EnsemblMetazoa"/>
        </authorList>
    </citation>
    <scope>IDENTIFICATION</scope>
    <source>
        <strain evidence="1">EBRO</strain>
    </source>
</reference>
<proteinExistence type="predicted"/>
<protein>
    <submittedName>
        <fullName evidence="1">Uncharacterized protein</fullName>
    </submittedName>
</protein>
<dbReference type="AlphaFoldDB" id="A0A182JK63"/>
<accession>A0A182JK63</accession>
<dbReference type="STRING" id="41427.A0A182JK63"/>
<dbReference type="EnsemblMetazoa" id="AATE019591-RA">
    <property type="protein sequence ID" value="AATE019591-PA.1"/>
    <property type="gene ID" value="AATE019591"/>
</dbReference>
<organism evidence="1">
    <name type="scientific">Anopheles atroparvus</name>
    <name type="common">European mosquito</name>
    <dbReference type="NCBI Taxonomy" id="41427"/>
    <lineage>
        <taxon>Eukaryota</taxon>
        <taxon>Metazoa</taxon>
        <taxon>Ecdysozoa</taxon>
        <taxon>Arthropoda</taxon>
        <taxon>Hexapoda</taxon>
        <taxon>Insecta</taxon>
        <taxon>Pterygota</taxon>
        <taxon>Neoptera</taxon>
        <taxon>Endopterygota</taxon>
        <taxon>Diptera</taxon>
        <taxon>Nematocera</taxon>
        <taxon>Culicoidea</taxon>
        <taxon>Culicidae</taxon>
        <taxon>Anophelinae</taxon>
        <taxon>Anopheles</taxon>
    </lineage>
</organism>
<dbReference type="VEuPathDB" id="VectorBase:AATE019591"/>
<evidence type="ECO:0000313" key="1">
    <source>
        <dbReference type="EnsemblMetazoa" id="AATE019591-PA.1"/>
    </source>
</evidence>